<organism evidence="5 6">
    <name type="scientific">Agathobaculum faecis</name>
    <dbReference type="NCBI Taxonomy" id="2763013"/>
    <lineage>
        <taxon>Bacteria</taxon>
        <taxon>Bacillati</taxon>
        <taxon>Bacillota</taxon>
        <taxon>Clostridia</taxon>
        <taxon>Eubacteriales</taxon>
        <taxon>Butyricicoccaceae</taxon>
        <taxon>Agathobaculum</taxon>
    </lineage>
</organism>
<evidence type="ECO:0000256" key="3">
    <source>
        <dbReference type="ARBA" id="ARBA00029440"/>
    </source>
</evidence>
<protein>
    <submittedName>
        <fullName evidence="5">Prephenate dehydrogenase/arogenate dehydrogenase family protein</fullName>
    </submittedName>
</protein>
<dbReference type="InterPro" id="IPR046825">
    <property type="entry name" value="PDH_C"/>
</dbReference>
<comment type="caution">
    <text evidence="5">The sequence shown here is derived from an EMBL/GenBank/DDBJ whole genome shotgun (WGS) entry which is preliminary data.</text>
</comment>
<dbReference type="InterPro" id="IPR008927">
    <property type="entry name" value="6-PGluconate_DH-like_C_sf"/>
</dbReference>
<dbReference type="GO" id="GO:0006571">
    <property type="term" value="P:tyrosine biosynthetic process"/>
    <property type="evidence" value="ECO:0007669"/>
    <property type="project" value="InterPro"/>
</dbReference>
<dbReference type="InterPro" id="IPR050812">
    <property type="entry name" value="Preph/Arog_dehydrog"/>
</dbReference>
<dbReference type="Proteomes" id="UP000606499">
    <property type="component" value="Unassembled WGS sequence"/>
</dbReference>
<dbReference type="SUPFAM" id="SSF51735">
    <property type="entry name" value="NAD(P)-binding Rossmann-fold domains"/>
    <property type="match status" value="1"/>
</dbReference>
<dbReference type="InterPro" id="IPR036291">
    <property type="entry name" value="NAD(P)-bd_dom_sf"/>
</dbReference>
<evidence type="ECO:0000256" key="1">
    <source>
        <dbReference type="ARBA" id="ARBA00007964"/>
    </source>
</evidence>
<dbReference type="RefSeq" id="WP_054326562.1">
    <property type="nucleotide sequence ID" value="NZ_JACOPL010000002.1"/>
</dbReference>
<dbReference type="InterPro" id="IPR003099">
    <property type="entry name" value="Prephen_DH"/>
</dbReference>
<dbReference type="Gene3D" id="1.10.3660.10">
    <property type="entry name" value="6-phosphogluconate dehydrogenase C-terminal like domain"/>
    <property type="match status" value="1"/>
</dbReference>
<dbReference type="GO" id="GO:0004665">
    <property type="term" value="F:prephenate dehydrogenase (NADP+) activity"/>
    <property type="evidence" value="ECO:0007669"/>
    <property type="project" value="InterPro"/>
</dbReference>
<reference evidence="5" key="1">
    <citation type="submission" date="2020-08" db="EMBL/GenBank/DDBJ databases">
        <title>Genome public.</title>
        <authorList>
            <person name="Liu C."/>
            <person name="Sun Q."/>
        </authorList>
    </citation>
    <scope>NUCLEOTIDE SEQUENCE</scope>
    <source>
        <strain evidence="5">NSJ-28</strain>
    </source>
</reference>
<evidence type="ECO:0000313" key="5">
    <source>
        <dbReference type="EMBL" id="MBC5724329.1"/>
    </source>
</evidence>
<name>A0A923LSK1_9FIRM</name>
<dbReference type="EMBL" id="JACOPL010000002">
    <property type="protein sequence ID" value="MBC5724329.1"/>
    <property type="molecule type" value="Genomic_DNA"/>
</dbReference>
<proteinExistence type="inferred from homology"/>
<evidence type="ECO:0000256" key="2">
    <source>
        <dbReference type="ARBA" id="ARBA00023002"/>
    </source>
</evidence>
<dbReference type="Pfam" id="PF20463">
    <property type="entry name" value="PDH_C"/>
    <property type="match status" value="1"/>
</dbReference>
<feature type="domain" description="Prephenate/arogenate dehydrogenase" evidence="4">
    <location>
        <begin position="3"/>
        <end position="278"/>
    </location>
</feature>
<evidence type="ECO:0000259" key="4">
    <source>
        <dbReference type="PROSITE" id="PS51176"/>
    </source>
</evidence>
<dbReference type="InterPro" id="IPR046826">
    <property type="entry name" value="PDH_N"/>
</dbReference>
<dbReference type="PANTHER" id="PTHR21363:SF0">
    <property type="entry name" value="PREPHENATE DEHYDROGENASE [NADP(+)]"/>
    <property type="match status" value="1"/>
</dbReference>
<comment type="pathway">
    <text evidence="3">Amino-acid biosynthesis.</text>
</comment>
<comment type="similarity">
    <text evidence="1">Belongs to the prephenate/arogenate dehydrogenase family.</text>
</comment>
<dbReference type="PROSITE" id="PS51176">
    <property type="entry name" value="PDH_ADH"/>
    <property type="match status" value="1"/>
</dbReference>
<dbReference type="Gene3D" id="3.40.50.720">
    <property type="entry name" value="NAD(P)-binding Rossmann-like Domain"/>
    <property type="match status" value="1"/>
</dbReference>
<dbReference type="PANTHER" id="PTHR21363">
    <property type="entry name" value="PREPHENATE DEHYDROGENASE"/>
    <property type="match status" value="1"/>
</dbReference>
<evidence type="ECO:0000313" key="6">
    <source>
        <dbReference type="Proteomes" id="UP000606499"/>
    </source>
</evidence>
<dbReference type="AlphaFoldDB" id="A0A923LSK1"/>
<dbReference type="GO" id="GO:0008977">
    <property type="term" value="F:prephenate dehydrogenase (NAD+) activity"/>
    <property type="evidence" value="ECO:0007669"/>
    <property type="project" value="InterPro"/>
</dbReference>
<keyword evidence="2" id="KW-0560">Oxidoreductase</keyword>
<dbReference type="Pfam" id="PF02153">
    <property type="entry name" value="PDH_N"/>
    <property type="match status" value="1"/>
</dbReference>
<dbReference type="SUPFAM" id="SSF48179">
    <property type="entry name" value="6-phosphogluconate dehydrogenase C-terminal domain-like"/>
    <property type="match status" value="1"/>
</dbReference>
<sequence length="278" mass="30835">MFDTVLIAGLGLMGGSMAKTIKARTLSRVLGWNRTRATAEQARADGTIDAVATEALYKEADLVIIGLYPQATVDWLLENMPKMKKGCVVVDMVGVKQFMVERLEQAALDAGVHFVGGHPMAGREFSGLDFALPTLFDGASMIFVPTRSSTERVLEQLEAYFTALGFGQTVRCTAEQHDRMIAFTSQLAHVVSSAYIKSPEADKHNGYSAGSYKDLTRVAKLNETMWSELFLCNAEPLAREIDEIIGHLDEYRRAIRAQDRETLTLLLRDGRERKERLG</sequence>
<accession>A0A923LSK1</accession>
<keyword evidence="6" id="KW-1185">Reference proteome</keyword>
<gene>
    <name evidence="5" type="ORF">H8S45_02450</name>
</gene>
<dbReference type="GO" id="GO:0070403">
    <property type="term" value="F:NAD+ binding"/>
    <property type="evidence" value="ECO:0007669"/>
    <property type="project" value="InterPro"/>
</dbReference>